<dbReference type="RefSeq" id="WP_147670046.1">
    <property type="nucleotide sequence ID" value="NZ_CP120678.1"/>
</dbReference>
<dbReference type="Pfam" id="PF12674">
    <property type="entry name" value="Zn_ribbon_2"/>
    <property type="match status" value="1"/>
</dbReference>
<feature type="domain" description="Putative zinc ribbon" evidence="1">
    <location>
        <begin position="5"/>
        <end position="86"/>
    </location>
</feature>
<name>A0A9Y2AET3_9FIRM</name>
<sequence length="90" mass="10379">MEEKYCQSCGMPMGNSEEMYGTEADGAKSKEYCKYCYENGKFVANCSMEEMIEFCVPHMAAAHKEISEASARKMMGEYFPKLKRWQKDNT</sequence>
<evidence type="ECO:0000259" key="1">
    <source>
        <dbReference type="Pfam" id="PF12674"/>
    </source>
</evidence>
<dbReference type="InterPro" id="IPR025868">
    <property type="entry name" value="Zn_ribbon_dom_put"/>
</dbReference>
<keyword evidence="3" id="KW-1185">Reference proteome</keyword>
<evidence type="ECO:0000313" key="3">
    <source>
        <dbReference type="Proteomes" id="UP001243623"/>
    </source>
</evidence>
<evidence type="ECO:0000313" key="2">
    <source>
        <dbReference type="EMBL" id="WIW70255.1"/>
    </source>
</evidence>
<proteinExistence type="predicted"/>
<dbReference type="KEGG" id="sgbi:P3F81_10200"/>
<dbReference type="EMBL" id="CP120678">
    <property type="protein sequence ID" value="WIW70255.1"/>
    <property type="molecule type" value="Genomic_DNA"/>
</dbReference>
<dbReference type="Proteomes" id="UP001243623">
    <property type="component" value="Chromosome"/>
</dbReference>
<gene>
    <name evidence="2" type="ORF">P3F81_10200</name>
</gene>
<accession>A0A9Y2AET3</accession>
<reference evidence="2" key="1">
    <citation type="submission" date="2023-03" db="EMBL/GenBank/DDBJ databases">
        <title>Selenobaculum gbiensis gen. nov. sp. nov., a new bacterium isolated from the gut microbiota of IBD patient.</title>
        <authorList>
            <person name="Yeo S."/>
            <person name="Park H."/>
            <person name="Huh C.S."/>
        </authorList>
    </citation>
    <scope>NUCLEOTIDE SEQUENCE</scope>
    <source>
        <strain evidence="2">ICN-92133</strain>
    </source>
</reference>
<organism evidence="2 3">
    <name type="scientific">Selenobaculum gibii</name>
    <dbReference type="NCBI Taxonomy" id="3054208"/>
    <lineage>
        <taxon>Bacteria</taxon>
        <taxon>Bacillati</taxon>
        <taxon>Bacillota</taxon>
        <taxon>Negativicutes</taxon>
        <taxon>Selenomonadales</taxon>
        <taxon>Selenomonadaceae</taxon>
        <taxon>Selenobaculum</taxon>
    </lineage>
</organism>
<protein>
    <submittedName>
        <fullName evidence="2">Zinc ribbon domain-containing protein</fullName>
    </submittedName>
</protein>
<dbReference type="AlphaFoldDB" id="A0A9Y2AET3"/>